<sequence>MNKTAQVKAPTIETPVHTAQPARESNIDAIVSYFESGIKPASVRGELGIELEHTIVRDDLSPVSYHGAHGVEWLLEQLQASFPQTTRDPEGDLLGVARPREAVTIEPAAQLELSAGPFENLDEALHTFEAFERDLTEVLSPVGERALTIGYHPTAAALDLELIPKRRYKFMDLYFSERGPFGQRMMRGSASTQVSIDYWSTADCLRKLRLAFALVPLFSLMCDNSPVFEGKPRTHQLVRTEIWEKCDPDRCGLVPGVMDPAFDLRHYAEYLLDTPAILVPCRKEQWCYSERTFGDIYATRTMTRAEVEHAASMFFNDVRLKTYIEIRPADALPIPYVVAYAGIVKGLFYSAANLDALDELFAKVSAADVNDAKAALMAHGYEAQVYGRPVAELADRVMELAHAGLSEHEQPYLAPLAQLVARRTTLASLSEQHN</sequence>
<accession>A0ABT7DJ85</accession>
<dbReference type="EMBL" id="JASJEU010000004">
    <property type="protein sequence ID" value="MDJ1649585.1"/>
    <property type="molecule type" value="Genomic_DNA"/>
</dbReference>
<dbReference type="InterPro" id="IPR035434">
    <property type="entry name" value="GCL_bact_plant"/>
</dbReference>
<dbReference type="PIRSF" id="PIRSF017901">
    <property type="entry name" value="GCL"/>
    <property type="match status" value="1"/>
</dbReference>
<keyword evidence="7" id="KW-1185">Reference proteome</keyword>
<evidence type="ECO:0000256" key="1">
    <source>
        <dbReference type="ARBA" id="ARBA00022598"/>
    </source>
</evidence>
<dbReference type="RefSeq" id="WP_283830922.1">
    <property type="nucleotide sequence ID" value="NZ_JASJEU010000004.1"/>
</dbReference>
<dbReference type="Proteomes" id="UP001232750">
    <property type="component" value="Unassembled WGS sequence"/>
</dbReference>
<comment type="catalytic activity">
    <reaction evidence="4 5">
        <text>L-cysteine + L-glutamate + ATP = gamma-L-glutamyl-L-cysteine + ADP + phosphate + H(+)</text>
        <dbReference type="Rhea" id="RHEA:13285"/>
        <dbReference type="ChEBI" id="CHEBI:15378"/>
        <dbReference type="ChEBI" id="CHEBI:29985"/>
        <dbReference type="ChEBI" id="CHEBI:30616"/>
        <dbReference type="ChEBI" id="CHEBI:35235"/>
        <dbReference type="ChEBI" id="CHEBI:43474"/>
        <dbReference type="ChEBI" id="CHEBI:58173"/>
        <dbReference type="ChEBI" id="CHEBI:456216"/>
        <dbReference type="EC" id="6.3.2.2"/>
    </reaction>
</comment>
<protein>
    <recommendedName>
        <fullName evidence="5">Glutamate--cysteine ligase</fullName>
        <ecNumber evidence="5">6.3.2.2</ecNumber>
    </recommendedName>
</protein>
<gene>
    <name evidence="6" type="ORF">QNJ86_02120</name>
</gene>
<comment type="function">
    <text evidence="5">Catalyzes the synthesis of gamma-glutamylcysteine (gamma-GC).</text>
</comment>
<dbReference type="Gene3D" id="3.30.590.20">
    <property type="match status" value="1"/>
</dbReference>
<dbReference type="SUPFAM" id="SSF55931">
    <property type="entry name" value="Glutamine synthetase/guanido kinase"/>
    <property type="match status" value="1"/>
</dbReference>
<dbReference type="GO" id="GO:0016874">
    <property type="term" value="F:ligase activity"/>
    <property type="evidence" value="ECO:0007669"/>
    <property type="project" value="UniProtKB-KW"/>
</dbReference>
<dbReference type="PANTHER" id="PTHR34378:SF1">
    <property type="entry name" value="GLUTAMATE--CYSTEINE LIGASE, CHLOROPLASTIC"/>
    <property type="match status" value="1"/>
</dbReference>
<keyword evidence="2 5" id="KW-0547">Nucleotide-binding</keyword>
<dbReference type="PANTHER" id="PTHR34378">
    <property type="entry name" value="GLUTAMATE--CYSTEINE LIGASE, CHLOROPLASTIC"/>
    <property type="match status" value="1"/>
</dbReference>
<keyword evidence="3 5" id="KW-0067">ATP-binding</keyword>
<organism evidence="6 7">
    <name type="scientific">Gordonibacter faecis</name>
    <dbReference type="NCBI Taxonomy" id="3047475"/>
    <lineage>
        <taxon>Bacteria</taxon>
        <taxon>Bacillati</taxon>
        <taxon>Actinomycetota</taxon>
        <taxon>Coriobacteriia</taxon>
        <taxon>Eggerthellales</taxon>
        <taxon>Eggerthellaceae</taxon>
        <taxon>Gordonibacter</taxon>
    </lineage>
</organism>
<dbReference type="InterPro" id="IPR006336">
    <property type="entry name" value="GCS2"/>
</dbReference>
<evidence type="ECO:0000256" key="2">
    <source>
        <dbReference type="ARBA" id="ARBA00022741"/>
    </source>
</evidence>
<comment type="caution">
    <text evidence="6">The sequence shown here is derived from an EMBL/GenBank/DDBJ whole genome shotgun (WGS) entry which is preliminary data.</text>
</comment>
<evidence type="ECO:0000256" key="4">
    <source>
        <dbReference type="ARBA" id="ARBA00048819"/>
    </source>
</evidence>
<name>A0ABT7DJ85_9ACTN</name>
<comment type="similarity">
    <text evidence="5">Belongs to the glutamate--cysteine ligase type 2 family. EgtA subfamily.</text>
</comment>
<reference evidence="6 7" key="1">
    <citation type="submission" date="2023-05" db="EMBL/GenBank/DDBJ databases">
        <title>Gordonibacter KGMB12511T sp. nov., isolated from faeces of healthy Korean.</title>
        <authorList>
            <person name="Kim H.S."/>
            <person name="Kim J.-S."/>
            <person name="Suh M.K."/>
            <person name="Eom M.K."/>
            <person name="Do H.E."/>
            <person name="Lee J.-S."/>
        </authorList>
    </citation>
    <scope>NUCLEOTIDE SEQUENCE [LARGE SCALE GENOMIC DNA]</scope>
    <source>
        <strain evidence="6 7">KGMB12511</strain>
    </source>
</reference>
<keyword evidence="1 5" id="KW-0436">Ligase</keyword>
<evidence type="ECO:0000256" key="5">
    <source>
        <dbReference type="PIRNR" id="PIRNR017901"/>
    </source>
</evidence>
<evidence type="ECO:0000313" key="6">
    <source>
        <dbReference type="EMBL" id="MDJ1649585.1"/>
    </source>
</evidence>
<evidence type="ECO:0000256" key="3">
    <source>
        <dbReference type="ARBA" id="ARBA00022840"/>
    </source>
</evidence>
<proteinExistence type="inferred from homology"/>
<dbReference type="InterPro" id="IPR014746">
    <property type="entry name" value="Gln_synth/guanido_kin_cat_dom"/>
</dbReference>
<evidence type="ECO:0000313" key="7">
    <source>
        <dbReference type="Proteomes" id="UP001232750"/>
    </source>
</evidence>
<dbReference type="EC" id="6.3.2.2" evidence="5"/>
<dbReference type="Pfam" id="PF04107">
    <property type="entry name" value="GCS2"/>
    <property type="match status" value="1"/>
</dbReference>